<dbReference type="EC" id="2.1.1.198" evidence="6"/>
<dbReference type="FunFam" id="3.40.1010.10:FF:000002">
    <property type="entry name" value="Ribosomal RNA small subunit methyltransferase I"/>
    <property type="match status" value="1"/>
</dbReference>
<comment type="similarity">
    <text evidence="6">Belongs to the methyltransferase superfamily. RsmI family.</text>
</comment>
<dbReference type="Pfam" id="PF00590">
    <property type="entry name" value="TP_methylase"/>
    <property type="match status" value="1"/>
</dbReference>
<dbReference type="InterPro" id="IPR000878">
    <property type="entry name" value="4pyrrol_Mease"/>
</dbReference>
<dbReference type="AlphaFoldDB" id="C2JZ74"/>
<comment type="subcellular location">
    <subcellularLocation>
        <location evidence="6">Cytoplasm</location>
    </subcellularLocation>
</comment>
<dbReference type="SUPFAM" id="SSF53790">
    <property type="entry name" value="Tetrapyrrole methylase"/>
    <property type="match status" value="1"/>
</dbReference>
<protein>
    <recommendedName>
        <fullName evidence="6">Ribosomal RNA small subunit methyltransferase I</fullName>
        <ecNumber evidence="6">2.1.1.198</ecNumber>
    </recommendedName>
    <alternativeName>
        <fullName evidence="6">16S rRNA 2'-O-ribose C1402 methyltransferase</fullName>
    </alternativeName>
    <alternativeName>
        <fullName evidence="6">rRNA (cytidine-2'-O-)-methyltransferase RsmI</fullName>
    </alternativeName>
</protein>
<dbReference type="PROSITE" id="PS01296">
    <property type="entry name" value="RSMI"/>
    <property type="match status" value="1"/>
</dbReference>
<evidence type="ECO:0000256" key="3">
    <source>
        <dbReference type="ARBA" id="ARBA00022603"/>
    </source>
</evidence>
<evidence type="ECO:0000256" key="2">
    <source>
        <dbReference type="ARBA" id="ARBA00022552"/>
    </source>
</evidence>
<dbReference type="EMBL" id="ACIZ01000095">
    <property type="protein sequence ID" value="EEN79669.1"/>
    <property type="molecule type" value="Genomic_DNA"/>
</dbReference>
<dbReference type="NCBIfam" id="TIGR00096">
    <property type="entry name" value="16S rRNA (cytidine(1402)-2'-O)-methyltransferase"/>
    <property type="match status" value="1"/>
</dbReference>
<evidence type="ECO:0000256" key="4">
    <source>
        <dbReference type="ARBA" id="ARBA00022679"/>
    </source>
</evidence>
<dbReference type="InterPro" id="IPR014776">
    <property type="entry name" value="4pyrrole_Mease_sub2"/>
</dbReference>
<dbReference type="InterPro" id="IPR018063">
    <property type="entry name" value="SAM_MeTrfase_RsmI_CS"/>
</dbReference>
<reference evidence="8" key="1">
    <citation type="submission" date="2009-01" db="EMBL/GenBank/DDBJ databases">
        <authorList>
            <person name="Qin X."/>
            <person name="Bachman B."/>
            <person name="Battles P."/>
            <person name="Bell A."/>
            <person name="Bess C."/>
            <person name="Bickham C."/>
            <person name="Chaboub L."/>
            <person name="Chen D."/>
            <person name="Coyle M."/>
            <person name="Deiros D.R."/>
            <person name="Dinh H."/>
            <person name="Forbes L."/>
            <person name="Fowler G."/>
            <person name="Francisco L."/>
            <person name="Fu Q."/>
            <person name="Gubbala S."/>
            <person name="Hale W."/>
            <person name="Han Y."/>
            <person name="Hemphill L."/>
            <person name="Highlander S.K."/>
            <person name="Hirani K."/>
            <person name="Hogues M."/>
            <person name="Jackson L."/>
            <person name="Jakkamsetti A."/>
            <person name="Javaid M."/>
            <person name="Jiang H."/>
            <person name="Korchina V."/>
            <person name="Kovar C."/>
            <person name="Lara F."/>
            <person name="Lee S."/>
            <person name="Mata R."/>
            <person name="Mathew T."/>
            <person name="Moen C."/>
            <person name="Morales K."/>
            <person name="Munidasa M."/>
            <person name="Nazareth L."/>
            <person name="Ngo R."/>
            <person name="Nguyen L."/>
            <person name="Okwuonu G."/>
            <person name="Ongeri F."/>
            <person name="Patil S."/>
            <person name="Petrosino J."/>
            <person name="Pham C."/>
            <person name="Pham P."/>
            <person name="Pu L.-L."/>
            <person name="Puazo M."/>
            <person name="Raj R."/>
            <person name="Reid J."/>
            <person name="Rouhana J."/>
            <person name="Saada N."/>
            <person name="Shang Y."/>
            <person name="Simmons D."/>
            <person name="Thornton R."/>
            <person name="Warren J."/>
            <person name="Weissenberger G."/>
            <person name="Zhang J."/>
            <person name="Zhang L."/>
            <person name="Zhou C."/>
            <person name="Zhu D."/>
            <person name="Muzny D."/>
            <person name="Worley K."/>
            <person name="Gibbs R."/>
        </authorList>
    </citation>
    <scope>NUCLEOTIDE SEQUENCE [LARGE SCALE GENOMIC DNA]</scope>
    <source>
        <strain evidence="8">LMS2-1</strain>
    </source>
</reference>
<dbReference type="HOGENOM" id="CLU_044779_1_0_9"/>
<dbReference type="InterPro" id="IPR014777">
    <property type="entry name" value="4pyrrole_Mease_sub1"/>
</dbReference>
<keyword evidence="3 6" id="KW-0489">Methyltransferase</keyword>
<keyword evidence="5 6" id="KW-0949">S-adenosyl-L-methionine</keyword>
<dbReference type="PANTHER" id="PTHR46111">
    <property type="entry name" value="RIBOSOMAL RNA SMALL SUBUNIT METHYLTRANSFERASE I"/>
    <property type="match status" value="1"/>
</dbReference>
<accession>C2JZ74</accession>
<evidence type="ECO:0000256" key="6">
    <source>
        <dbReference type="HAMAP-Rule" id="MF_01877"/>
    </source>
</evidence>
<dbReference type="Proteomes" id="UP000004525">
    <property type="component" value="Unassembled WGS sequence"/>
</dbReference>
<dbReference type="HAMAP" id="MF_01877">
    <property type="entry name" value="16SrRNA_methyltr_I"/>
    <property type="match status" value="1"/>
</dbReference>
<gene>
    <name evidence="6" type="primary">rsmI</name>
    <name evidence="8" type="ORF">HMPREF0539_2209</name>
</gene>
<keyword evidence="9" id="KW-1185">Reference proteome</keyword>
<dbReference type="FunFam" id="3.30.950.10:FF:000002">
    <property type="entry name" value="Ribosomal RNA small subunit methyltransferase I"/>
    <property type="match status" value="1"/>
</dbReference>
<sequence>MGRIDLEQQRSFGTHTTGTLYLVPTPIGNLADMTIRAVELLKTVDLIAAEDTRHTQMLLNHFEIATKTISFHEHNTQMRIPELLAKLQNGVTIAQVSDAGMPSISDPGKELVHAAIEAGIPVVPLPGANAATTALIASGLPPQPFLFYGFLPRKTGEKQRVLEKLSSEPATLLFYESPHRVGKTLAAMVAVFGDRQAALARELTKKFETFIRGSLTELQTYAANELKGEFVIMVAGATDKPAVNSQLPLKEQVAAIVATGAKPNAAIKLVAKQNGVAKQVVYDAYHELDK</sequence>
<evidence type="ECO:0000313" key="8">
    <source>
        <dbReference type="EMBL" id="EEN79669.1"/>
    </source>
</evidence>
<dbReference type="GO" id="GO:0070677">
    <property type="term" value="F:rRNA (cytosine-2'-O-)-methyltransferase activity"/>
    <property type="evidence" value="ECO:0007669"/>
    <property type="project" value="UniProtKB-UniRule"/>
</dbReference>
<keyword evidence="2 6" id="KW-0698">rRNA processing</keyword>
<name>C2JZ74_LACRM</name>
<keyword evidence="4 6" id="KW-0808">Transferase</keyword>
<comment type="function">
    <text evidence="6">Catalyzes the 2'-O-methylation of the ribose of cytidine 1402 (C1402) in 16S rRNA.</text>
</comment>
<organism evidence="8 9">
    <name type="scientific">Lacticaseibacillus rhamnosus (strain LMS2-1)</name>
    <dbReference type="NCBI Taxonomy" id="525361"/>
    <lineage>
        <taxon>Bacteria</taxon>
        <taxon>Bacillati</taxon>
        <taxon>Bacillota</taxon>
        <taxon>Bacilli</taxon>
        <taxon>Lactobacillales</taxon>
        <taxon>Lactobacillaceae</taxon>
        <taxon>Lacticaseibacillus</taxon>
    </lineage>
</organism>
<evidence type="ECO:0000256" key="1">
    <source>
        <dbReference type="ARBA" id="ARBA00022490"/>
    </source>
</evidence>
<proteinExistence type="inferred from homology"/>
<evidence type="ECO:0000259" key="7">
    <source>
        <dbReference type="Pfam" id="PF00590"/>
    </source>
</evidence>
<dbReference type="PANTHER" id="PTHR46111:SF1">
    <property type="entry name" value="RIBOSOMAL RNA SMALL SUBUNIT METHYLTRANSFERASE I"/>
    <property type="match status" value="1"/>
</dbReference>
<evidence type="ECO:0000256" key="5">
    <source>
        <dbReference type="ARBA" id="ARBA00022691"/>
    </source>
</evidence>
<evidence type="ECO:0000313" key="9">
    <source>
        <dbReference type="Proteomes" id="UP000004525"/>
    </source>
</evidence>
<dbReference type="PIRSF" id="PIRSF005917">
    <property type="entry name" value="MTase_YraL"/>
    <property type="match status" value="1"/>
</dbReference>
<comment type="caution">
    <text evidence="8">The sequence shown here is derived from an EMBL/GenBank/DDBJ whole genome shotgun (WGS) entry which is preliminary data.</text>
</comment>
<comment type="catalytic activity">
    <reaction evidence="6">
        <text>cytidine(1402) in 16S rRNA + S-adenosyl-L-methionine = 2'-O-methylcytidine(1402) in 16S rRNA + S-adenosyl-L-homocysteine + H(+)</text>
        <dbReference type="Rhea" id="RHEA:42924"/>
        <dbReference type="Rhea" id="RHEA-COMP:10285"/>
        <dbReference type="Rhea" id="RHEA-COMP:10286"/>
        <dbReference type="ChEBI" id="CHEBI:15378"/>
        <dbReference type="ChEBI" id="CHEBI:57856"/>
        <dbReference type="ChEBI" id="CHEBI:59789"/>
        <dbReference type="ChEBI" id="CHEBI:74495"/>
        <dbReference type="ChEBI" id="CHEBI:82748"/>
        <dbReference type="EC" id="2.1.1.198"/>
    </reaction>
</comment>
<keyword evidence="1 6" id="KW-0963">Cytoplasm</keyword>
<dbReference type="InterPro" id="IPR008189">
    <property type="entry name" value="rRNA_ssu_MeTfrase_I"/>
</dbReference>
<dbReference type="Gene3D" id="3.30.950.10">
    <property type="entry name" value="Methyltransferase, Cobalt-precorrin-4 Transmethylase, Domain 2"/>
    <property type="match status" value="1"/>
</dbReference>
<dbReference type="GO" id="GO:0005737">
    <property type="term" value="C:cytoplasm"/>
    <property type="evidence" value="ECO:0007669"/>
    <property type="project" value="UniProtKB-SubCell"/>
</dbReference>
<dbReference type="InterPro" id="IPR035996">
    <property type="entry name" value="4pyrrol_Methylase_sf"/>
</dbReference>
<dbReference type="Gene3D" id="3.40.1010.10">
    <property type="entry name" value="Cobalt-precorrin-4 Transmethylase, Domain 1"/>
    <property type="match status" value="1"/>
</dbReference>
<dbReference type="CDD" id="cd11648">
    <property type="entry name" value="RsmI"/>
    <property type="match status" value="1"/>
</dbReference>
<feature type="domain" description="Tetrapyrrole methylase" evidence="7">
    <location>
        <begin position="19"/>
        <end position="218"/>
    </location>
</feature>